<dbReference type="NCBIfam" id="NF009884">
    <property type="entry name" value="PRK13343.1"/>
    <property type="match status" value="1"/>
</dbReference>
<dbReference type="GO" id="GO:0005739">
    <property type="term" value="C:mitochondrion"/>
    <property type="evidence" value="ECO:0007669"/>
    <property type="project" value="UniProtKB-SubCell"/>
</dbReference>
<protein>
    <recommendedName>
        <fullName evidence="13">ATP synthase subunit alpha</fullName>
    </recommendedName>
</protein>
<dbReference type="InterPro" id="IPR020003">
    <property type="entry name" value="ATPase_a/bsu_AS"/>
</dbReference>
<evidence type="ECO:0000256" key="1">
    <source>
        <dbReference type="ARBA" id="ARBA00004370"/>
    </source>
</evidence>
<dbReference type="CDD" id="cd18116">
    <property type="entry name" value="ATP-synt_F1_alpha_N"/>
    <property type="match status" value="1"/>
</dbReference>
<dbReference type="Gene3D" id="2.40.30.20">
    <property type="match status" value="1"/>
</dbReference>
<keyword evidence="7 11" id="KW-0406">Ion transport</keyword>
<dbReference type="HAMAP" id="MF_01346">
    <property type="entry name" value="ATP_synth_alpha_bact"/>
    <property type="match status" value="1"/>
</dbReference>
<evidence type="ECO:0000256" key="5">
    <source>
        <dbReference type="ARBA" id="ARBA00022781"/>
    </source>
</evidence>
<evidence type="ECO:0000256" key="8">
    <source>
        <dbReference type="ARBA" id="ARBA00023136"/>
    </source>
</evidence>
<dbReference type="GO" id="GO:0045259">
    <property type="term" value="C:proton-transporting ATP synthase complex"/>
    <property type="evidence" value="ECO:0007669"/>
    <property type="project" value="UniProtKB-KW"/>
</dbReference>
<evidence type="ECO:0000256" key="3">
    <source>
        <dbReference type="ARBA" id="ARBA00022448"/>
    </source>
</evidence>
<dbReference type="SUPFAM" id="SSF47917">
    <property type="entry name" value="C-terminal domain of alpha and beta subunits of F1 ATP synthase"/>
    <property type="match status" value="1"/>
</dbReference>
<keyword evidence="10 13" id="KW-0066">ATP synthesis</keyword>
<dbReference type="InterPro" id="IPR033732">
    <property type="entry name" value="ATP_synth_F1_a_nt-bd_dom"/>
</dbReference>
<dbReference type="InterPro" id="IPR004100">
    <property type="entry name" value="ATPase_F1/V1/A1_a/bsu_N"/>
</dbReference>
<comment type="subunit">
    <text evidence="14">F-type ATPases have 2 components, CF(1) - the catalytic core - and CF(0) - the membrane proton channel. CF(1) has five subunits: alpha(3), beta(3), gamma(1), delta(1), epsilon(1). CF(0) has three main subunits: a, b and c.</text>
</comment>
<dbReference type="GO" id="GO:0005524">
    <property type="term" value="F:ATP binding"/>
    <property type="evidence" value="ECO:0007669"/>
    <property type="project" value="UniProtKB-KW"/>
</dbReference>
<dbReference type="InterPro" id="IPR000793">
    <property type="entry name" value="ATP_synth_asu_C"/>
</dbReference>
<dbReference type="InterPro" id="IPR038376">
    <property type="entry name" value="ATP_synth_asu_C_sf"/>
</dbReference>
<dbReference type="InterPro" id="IPR023366">
    <property type="entry name" value="ATP_synth_asu-like_sf"/>
</dbReference>
<dbReference type="Pfam" id="PF02874">
    <property type="entry name" value="ATP-synt_ab_N"/>
    <property type="match status" value="1"/>
</dbReference>
<keyword evidence="6 13" id="KW-0067">ATP-binding</keyword>
<evidence type="ECO:0000313" key="18">
    <source>
        <dbReference type="EMBL" id="QFQ52401.1"/>
    </source>
</evidence>
<keyword evidence="5 11" id="KW-0375">Hydrogen ion transport</keyword>
<dbReference type="GO" id="GO:0046933">
    <property type="term" value="F:proton-transporting ATP synthase activity, rotational mechanism"/>
    <property type="evidence" value="ECO:0007669"/>
    <property type="project" value="InterPro"/>
</dbReference>
<evidence type="ECO:0000259" key="17">
    <source>
        <dbReference type="Pfam" id="PF02874"/>
    </source>
</evidence>
<dbReference type="Gene3D" id="3.40.50.300">
    <property type="entry name" value="P-loop containing nucleotide triphosphate hydrolases"/>
    <property type="match status" value="1"/>
</dbReference>
<dbReference type="AlphaFoldDB" id="A0A5P8HBI3"/>
<dbReference type="NCBIfam" id="TIGR00962">
    <property type="entry name" value="atpA"/>
    <property type="match status" value="1"/>
</dbReference>
<keyword evidence="9 13" id="KW-0139">CF(1)</keyword>
<evidence type="ECO:0000256" key="13">
    <source>
        <dbReference type="RuleBase" id="RU003551"/>
    </source>
</evidence>
<evidence type="ECO:0000259" key="15">
    <source>
        <dbReference type="Pfam" id="PF00006"/>
    </source>
</evidence>
<evidence type="ECO:0000256" key="12">
    <source>
        <dbReference type="RuleBase" id="RU000342"/>
    </source>
</evidence>
<name>A0A5P8HBI3_9EUKA</name>
<feature type="domain" description="ATP synthase alpha subunit C-terminal" evidence="16">
    <location>
        <begin position="366"/>
        <end position="460"/>
    </location>
</feature>
<dbReference type="CDD" id="cd18113">
    <property type="entry name" value="ATP-synt_F1_alpha_C"/>
    <property type="match status" value="1"/>
</dbReference>
<dbReference type="InterPro" id="IPR000194">
    <property type="entry name" value="ATPase_F1/V1/A1_a/bsu_nucl-bd"/>
</dbReference>
<evidence type="ECO:0000256" key="9">
    <source>
        <dbReference type="ARBA" id="ARBA00023196"/>
    </source>
</evidence>
<evidence type="ECO:0000259" key="16">
    <source>
        <dbReference type="Pfam" id="PF00306"/>
    </source>
</evidence>
<sequence length="504" mass="55573">MEIEKLNKDALIYYGIVTKVTDGIATIAGLDKAKSGEVLEFSNGLKGLALNLSLNDTSAVIFGNERLIKEGTRVRNTGTLMTIGVSNQLLGRTINTIGEPIDNDMPIKSDQIINVEQKAVGIIARQSIFEPMLTGVKSLDSLIPIGRGQRELIIGDRQTGKTSVAIDTIINQLNYNSNLDYKHNNVYCVYVAIGQKKSTAARIFETLRSFQASKYTTIVSAFASEAASLQYLSPYVGCSIGEYFRDNNKHSLVIYDDLSKQAVAYRQMSLLLRRPPGREAYPGDVFYLHSRLLERSAKLSTLLGSGSQTGLPVIETLEGDVSAYIPTNVISITDGQIFLDTEQFYAGIRPAVNVGLSVSRVGGAAQPKLMKSFAGSLKVGLAQFREVESFASLGCDIDPVTQQLLDRGYRLTELFIQSKFDNFSLDSSLLSIFSGSSGFFDDFEIKKIDFVFNFMLKQLSGNLWYPFFNFLNLSTNSFVNEVNSMLSFYTKLTSLKKHSLITNG</sequence>
<evidence type="ECO:0000256" key="6">
    <source>
        <dbReference type="ARBA" id="ARBA00022840"/>
    </source>
</evidence>
<evidence type="ECO:0000256" key="7">
    <source>
        <dbReference type="ARBA" id="ARBA00023065"/>
    </source>
</evidence>
<keyword evidence="12 18" id="KW-0496">Mitochondrion</keyword>
<evidence type="ECO:0000256" key="11">
    <source>
        <dbReference type="RuleBase" id="RU000339"/>
    </source>
</evidence>
<gene>
    <name evidence="18" type="primary">atp5a1</name>
</gene>
<accession>A0A5P8HBI3</accession>
<comment type="subcellular location">
    <subcellularLocation>
        <location evidence="1">Membrane</location>
    </subcellularLocation>
    <subcellularLocation>
        <location evidence="12">Mitochondrion</location>
    </subcellularLocation>
</comment>
<dbReference type="EMBL" id="MK518072">
    <property type="protein sequence ID" value="QFQ52401.1"/>
    <property type="molecule type" value="Genomic_DNA"/>
</dbReference>
<feature type="domain" description="ATPase F1/V1/A1 complex alpha/beta subunit nucleotide-binding" evidence="15">
    <location>
        <begin position="135"/>
        <end position="359"/>
    </location>
</feature>
<dbReference type="GO" id="GO:0043531">
    <property type="term" value="F:ADP binding"/>
    <property type="evidence" value="ECO:0007669"/>
    <property type="project" value="TreeGrafter"/>
</dbReference>
<dbReference type="FunFam" id="3.40.50.300:FF:002432">
    <property type="entry name" value="ATP synthase subunit alpha, mitochondrial"/>
    <property type="match status" value="1"/>
</dbReference>
<dbReference type="Pfam" id="PF00306">
    <property type="entry name" value="ATP-synt_ab_C"/>
    <property type="match status" value="1"/>
</dbReference>
<dbReference type="SUPFAM" id="SSF52540">
    <property type="entry name" value="P-loop containing nucleoside triphosphate hydrolases"/>
    <property type="match status" value="1"/>
</dbReference>
<dbReference type="InterPro" id="IPR036121">
    <property type="entry name" value="ATPase_F1/V1/A1_a/bsu_N_sf"/>
</dbReference>
<evidence type="ECO:0000256" key="4">
    <source>
        <dbReference type="ARBA" id="ARBA00022741"/>
    </source>
</evidence>
<evidence type="ECO:0000256" key="14">
    <source>
        <dbReference type="RuleBase" id="RU004287"/>
    </source>
</evidence>
<dbReference type="Pfam" id="PF00006">
    <property type="entry name" value="ATP-synt_ab"/>
    <property type="match status" value="1"/>
</dbReference>
<evidence type="ECO:0000256" key="2">
    <source>
        <dbReference type="ARBA" id="ARBA00008936"/>
    </source>
</evidence>
<dbReference type="Gene3D" id="1.20.150.20">
    <property type="entry name" value="ATP synthase alpha/beta chain, C-terminal domain"/>
    <property type="match status" value="1"/>
</dbReference>
<feature type="domain" description="ATPase F1/V1/A1 complex alpha/beta subunit N-terminal" evidence="17">
    <location>
        <begin position="14"/>
        <end position="78"/>
    </location>
</feature>
<comment type="similarity">
    <text evidence="2 11">Belongs to the ATPase alpha/beta chains family.</text>
</comment>
<keyword evidence="4 13" id="KW-0547">Nucleotide-binding</keyword>
<keyword evidence="8" id="KW-0472">Membrane</keyword>
<reference evidence="18" key="1">
    <citation type="journal article" date="2019" name="J. Eukaryot. Microbiol.">
        <title>A Comparative Characterization of the Mitochondrial Genomes of Paramoeba aparasomata and Neoparamoeba pemaquidensis (Amoebozoa, Paramoebidae).</title>
        <authorList>
            <person name="Bondarenko N."/>
            <person name="EkaterinaVolkova"/>
            <person name="Masharsky A."/>
            <person name="Kudryavtsev A."/>
            <person name="Smirnov A."/>
        </authorList>
    </citation>
    <scope>NUCLEOTIDE SEQUENCE</scope>
</reference>
<comment type="function">
    <text evidence="13">Produces ATP from ADP in the presence of a proton gradient across the membrane.</text>
</comment>
<dbReference type="CDD" id="cd01132">
    <property type="entry name" value="F1-ATPase_alpha_CD"/>
    <property type="match status" value="1"/>
</dbReference>
<dbReference type="PANTHER" id="PTHR48082">
    <property type="entry name" value="ATP SYNTHASE SUBUNIT ALPHA, MITOCHONDRIAL"/>
    <property type="match status" value="1"/>
</dbReference>
<keyword evidence="3 11" id="KW-0813">Transport</keyword>
<organism evidence="18">
    <name type="scientific">Paramoeba aparasomata</name>
    <dbReference type="NCBI Taxonomy" id="2583407"/>
    <lineage>
        <taxon>Eukaryota</taxon>
        <taxon>Amoebozoa</taxon>
        <taxon>Discosea</taxon>
        <taxon>Flabellinia</taxon>
        <taxon>Dactylopodida</taxon>
        <taxon>Paramoebidae</taxon>
        <taxon>Paramoeba</taxon>
    </lineage>
</organism>
<evidence type="ECO:0000256" key="10">
    <source>
        <dbReference type="ARBA" id="ARBA00023310"/>
    </source>
</evidence>
<proteinExistence type="inferred from homology"/>
<dbReference type="InterPro" id="IPR005294">
    <property type="entry name" value="ATP_synth_F1_asu"/>
</dbReference>
<geneLocation type="mitochondrion" evidence="18"/>
<dbReference type="SUPFAM" id="SSF50615">
    <property type="entry name" value="N-terminal domain of alpha and beta subunits of F1 ATP synthase"/>
    <property type="match status" value="1"/>
</dbReference>
<dbReference type="PANTHER" id="PTHR48082:SF2">
    <property type="entry name" value="ATP SYNTHASE SUBUNIT ALPHA, MITOCHONDRIAL"/>
    <property type="match status" value="1"/>
</dbReference>
<dbReference type="InterPro" id="IPR027417">
    <property type="entry name" value="P-loop_NTPase"/>
</dbReference>
<dbReference type="PROSITE" id="PS00152">
    <property type="entry name" value="ATPASE_ALPHA_BETA"/>
    <property type="match status" value="1"/>
</dbReference>